<dbReference type="Proteomes" id="UP001333110">
    <property type="component" value="Unassembled WGS sequence"/>
</dbReference>
<gene>
    <name evidence="1" type="ORF">QYF61_002650</name>
</gene>
<dbReference type="EMBL" id="JAUNZN010000009">
    <property type="protein sequence ID" value="KAK4815435.1"/>
    <property type="molecule type" value="Genomic_DNA"/>
</dbReference>
<comment type="caution">
    <text evidence="1">The sequence shown here is derived from an EMBL/GenBank/DDBJ whole genome shotgun (WGS) entry which is preliminary data.</text>
</comment>
<reference evidence="1 2" key="1">
    <citation type="journal article" date="2023" name="J. Hered.">
        <title>Chromosome-level genome of the wood stork (Mycteria americana) provides insight into avian chromosome evolution.</title>
        <authorList>
            <person name="Flamio R. Jr."/>
            <person name="Ramstad K.M."/>
        </authorList>
    </citation>
    <scope>NUCLEOTIDE SEQUENCE [LARGE SCALE GENOMIC DNA]</scope>
    <source>
        <strain evidence="1">JAX WOST 10</strain>
    </source>
</reference>
<evidence type="ECO:0000313" key="2">
    <source>
        <dbReference type="Proteomes" id="UP001333110"/>
    </source>
</evidence>
<sequence>MAVEVALSPYKRNVLGFDVLVGKRWYLLSGKEAEQGYSEWEKGLLSLTRAVKEAERLHTSQDIVIQGPFLLLNLVLKGSPSPEGVAQKATIRKRYAYLEGVKSVTAIKRGPSQSL</sequence>
<organism evidence="1 2">
    <name type="scientific">Mycteria americana</name>
    <name type="common">Wood stork</name>
    <dbReference type="NCBI Taxonomy" id="33587"/>
    <lineage>
        <taxon>Eukaryota</taxon>
        <taxon>Metazoa</taxon>
        <taxon>Chordata</taxon>
        <taxon>Craniata</taxon>
        <taxon>Vertebrata</taxon>
        <taxon>Euteleostomi</taxon>
        <taxon>Archelosauria</taxon>
        <taxon>Archosauria</taxon>
        <taxon>Dinosauria</taxon>
        <taxon>Saurischia</taxon>
        <taxon>Theropoda</taxon>
        <taxon>Coelurosauria</taxon>
        <taxon>Aves</taxon>
        <taxon>Neognathae</taxon>
        <taxon>Neoaves</taxon>
        <taxon>Aequornithes</taxon>
        <taxon>Ciconiiformes</taxon>
        <taxon>Ciconiidae</taxon>
        <taxon>Mycteria</taxon>
    </lineage>
</organism>
<keyword evidence="2" id="KW-1185">Reference proteome</keyword>
<protein>
    <submittedName>
        <fullName evidence="1">Uncharacterized protein</fullName>
    </submittedName>
</protein>
<name>A0AAN7RT56_MYCAM</name>
<evidence type="ECO:0000313" key="1">
    <source>
        <dbReference type="EMBL" id="KAK4815435.1"/>
    </source>
</evidence>
<accession>A0AAN7RT56</accession>
<dbReference type="AlphaFoldDB" id="A0AAN7RT56"/>
<proteinExistence type="predicted"/>